<gene>
    <name evidence="1" type="ORF">L9G74_00965</name>
</gene>
<reference evidence="2" key="2">
    <citation type="submission" date="2023-07" db="EMBL/GenBank/DDBJ databases">
        <title>Shewanella mangrovi sp. nov., an acetaldehyde- degrading bacterium isolated from mangrove sediment.</title>
        <authorList>
            <person name="Liu Y."/>
        </authorList>
    </citation>
    <scope>NUCLEOTIDE SEQUENCE [LARGE SCALE GENOMIC DNA]</scope>
    <source>
        <strain evidence="2">C32</strain>
    </source>
</reference>
<organism evidence="1 2">
    <name type="scientific">Shewanella electrica</name>
    <dbReference type="NCBI Taxonomy" id="515560"/>
    <lineage>
        <taxon>Bacteria</taxon>
        <taxon>Pseudomonadati</taxon>
        <taxon>Pseudomonadota</taxon>
        <taxon>Gammaproteobacteria</taxon>
        <taxon>Alteromonadales</taxon>
        <taxon>Shewanellaceae</taxon>
        <taxon>Shewanella</taxon>
    </lineage>
</organism>
<dbReference type="PANTHER" id="PTHR38778:SF1">
    <property type="entry name" value="CYTOPLASMIC PROTEIN"/>
    <property type="match status" value="1"/>
</dbReference>
<protein>
    <submittedName>
        <fullName evidence="1">50S ribosome-binding protein YggL</fullName>
    </submittedName>
</protein>
<proteinExistence type="predicted"/>
<dbReference type="RefSeq" id="WP_238894371.1">
    <property type="nucleotide sequence ID" value="NZ_JAKOGG010000001.1"/>
</dbReference>
<evidence type="ECO:0000313" key="1">
    <source>
        <dbReference type="EMBL" id="MCS4555003.1"/>
    </source>
</evidence>
<dbReference type="NCBIfam" id="NF008685">
    <property type="entry name" value="PRK11702.1"/>
    <property type="match status" value="1"/>
</dbReference>
<dbReference type="Pfam" id="PF04320">
    <property type="entry name" value="YggL_50S_bp"/>
    <property type="match status" value="1"/>
</dbReference>
<keyword evidence="2" id="KW-1185">Reference proteome</keyword>
<reference evidence="1 2" key="1">
    <citation type="submission" date="2022-02" db="EMBL/GenBank/DDBJ databases">
        <authorList>
            <person name="Zhuang L."/>
        </authorList>
    </citation>
    <scope>NUCLEOTIDE SEQUENCE [LARGE SCALE GENOMIC DNA]</scope>
    <source>
        <strain evidence="1 2">C32</strain>
    </source>
</reference>
<name>A0ABT2FFE2_9GAMM</name>
<comment type="caution">
    <text evidence="1">The sequence shown here is derived from an EMBL/GenBank/DDBJ whole genome shotgun (WGS) entry which is preliminary data.</text>
</comment>
<sequence length="107" mass="12607">MAIRSRRLRKKLRVDEFQELGFDVAWRFPDTISEEEIDAQVDKFIAEVIEPRNLGFHGGGHRIWDGIVATQRIGKCTEEDRQAVEAFWKAQQVDEVNITELYDIWWS</sequence>
<dbReference type="InterPro" id="IPR007416">
    <property type="entry name" value="YggL_50S_bp"/>
</dbReference>
<dbReference type="Proteomes" id="UP001201549">
    <property type="component" value="Unassembled WGS sequence"/>
</dbReference>
<dbReference type="PANTHER" id="PTHR38778">
    <property type="entry name" value="CYTOPLASMIC PROTEIN-RELATED"/>
    <property type="match status" value="1"/>
</dbReference>
<dbReference type="EMBL" id="JAKOGG010000001">
    <property type="protein sequence ID" value="MCS4555003.1"/>
    <property type="molecule type" value="Genomic_DNA"/>
</dbReference>
<evidence type="ECO:0000313" key="2">
    <source>
        <dbReference type="Proteomes" id="UP001201549"/>
    </source>
</evidence>
<accession>A0ABT2FFE2</accession>